<dbReference type="eggNOG" id="KOG2950">
    <property type="taxonomic scope" value="Eukaryota"/>
</dbReference>
<dbReference type="GeneID" id="9623855"/>
<feature type="region of interest" description="Disordered" evidence="1">
    <location>
        <begin position="636"/>
        <end position="730"/>
    </location>
</feature>
<dbReference type="GO" id="GO:0005682">
    <property type="term" value="C:U5 snRNP"/>
    <property type="evidence" value="ECO:0007669"/>
    <property type="project" value="InterPro"/>
</dbReference>
<evidence type="ECO:0008006" key="4">
    <source>
        <dbReference type="Google" id="ProtNLM"/>
    </source>
</evidence>
<feature type="compositionally biased region" description="Gly residues" evidence="1">
    <location>
        <begin position="208"/>
        <end position="223"/>
    </location>
</feature>
<feature type="compositionally biased region" description="Low complexity" evidence="1">
    <location>
        <begin position="378"/>
        <end position="399"/>
    </location>
</feature>
<dbReference type="RefSeq" id="XP_002949281.1">
    <property type="nucleotide sequence ID" value="XM_002949235.1"/>
</dbReference>
<feature type="compositionally biased region" description="Low complexity" evidence="1">
    <location>
        <begin position="237"/>
        <end position="246"/>
    </location>
</feature>
<organism evidence="3">
    <name type="scientific">Volvox carteri f. nagariensis</name>
    <dbReference type="NCBI Taxonomy" id="3068"/>
    <lineage>
        <taxon>Eukaryota</taxon>
        <taxon>Viridiplantae</taxon>
        <taxon>Chlorophyta</taxon>
        <taxon>core chlorophytes</taxon>
        <taxon>Chlorophyceae</taxon>
        <taxon>CS clade</taxon>
        <taxon>Chlamydomonadales</taxon>
        <taxon>Volvocaceae</taxon>
        <taxon>Volvox</taxon>
    </lineage>
</organism>
<feature type="compositionally biased region" description="Gly residues" evidence="1">
    <location>
        <begin position="366"/>
        <end position="377"/>
    </location>
</feature>
<dbReference type="STRING" id="3068.D8TS71"/>
<feature type="region of interest" description="Disordered" evidence="1">
    <location>
        <begin position="206"/>
        <end position="272"/>
    </location>
</feature>
<feature type="region of interest" description="Disordered" evidence="1">
    <location>
        <begin position="317"/>
        <end position="578"/>
    </location>
</feature>
<evidence type="ECO:0000256" key="1">
    <source>
        <dbReference type="SAM" id="MobiDB-lite"/>
    </source>
</evidence>
<name>D8TS71_VOLCA</name>
<dbReference type="KEGG" id="vcn:VOLCADRAFT_89573"/>
<feature type="compositionally biased region" description="Low complexity" evidence="1">
    <location>
        <begin position="787"/>
        <end position="804"/>
    </location>
</feature>
<dbReference type="AlphaFoldDB" id="D8TS71"/>
<feature type="compositionally biased region" description="Gly residues" evidence="1">
    <location>
        <begin position="343"/>
        <end position="357"/>
    </location>
</feature>
<feature type="compositionally biased region" description="Low complexity" evidence="1">
    <location>
        <begin position="318"/>
        <end position="332"/>
    </location>
</feature>
<dbReference type="Proteomes" id="UP000001058">
    <property type="component" value="Unassembled WGS sequence"/>
</dbReference>
<feature type="compositionally biased region" description="Low complexity" evidence="1">
    <location>
        <begin position="528"/>
        <end position="538"/>
    </location>
</feature>
<keyword evidence="3" id="KW-1185">Reference proteome</keyword>
<dbReference type="OrthoDB" id="331341at2759"/>
<evidence type="ECO:0000313" key="3">
    <source>
        <dbReference type="Proteomes" id="UP000001058"/>
    </source>
</evidence>
<feature type="compositionally biased region" description="Gly residues" evidence="1">
    <location>
        <begin position="717"/>
        <end position="730"/>
    </location>
</feature>
<dbReference type="InParanoid" id="D8TS71"/>
<feature type="compositionally biased region" description="Gly residues" evidence="1">
    <location>
        <begin position="400"/>
        <end position="414"/>
    </location>
</feature>
<gene>
    <name evidence="2" type="ORF">VOLCADRAFT_89573</name>
</gene>
<feature type="compositionally biased region" description="Low complexity" evidence="1">
    <location>
        <begin position="492"/>
        <end position="508"/>
    </location>
</feature>
<dbReference type="PANTHER" id="PTHR13138:SF3">
    <property type="entry name" value="CD2 ANTIGEN CYTOPLASMIC TAIL-BINDING PROTEIN 2"/>
    <property type="match status" value="1"/>
</dbReference>
<feature type="compositionally biased region" description="Low complexity" evidence="1">
    <location>
        <begin position="551"/>
        <end position="563"/>
    </location>
</feature>
<dbReference type="PANTHER" id="PTHR13138">
    <property type="entry name" value="PROTEIN LIN1"/>
    <property type="match status" value="1"/>
</dbReference>
<accession>D8TS71</accession>
<feature type="compositionally biased region" description="Gly residues" evidence="1">
    <location>
        <begin position="653"/>
        <end position="669"/>
    </location>
</feature>
<sequence length="812" mass="82442">MPPFQLAPLSPIPLLPKPLASHANLDALVVGFPNLFCSLSILLSSPLFRIPVDGAARARRAATDKEMPSEPEGPIRSLDPALAATRRARFRAEASRMQLLEDTSMPDDLAAAEEDYDEPEELYNEEGIPMEPFHLRAEREAGYFDAEGNYLEYRLEAEDTDAWLESIMSWARGVSWKVRFCMQDEHRQVRADPELAARRRKAAAAAGLGSGGIAGGPASGGAPAGKKGRRQRGGGTAAAATGSAQADAEDDAKVEDEDDDDDDDDGPYDMHMLDDIGAVLDEDERAVYQKRVADLLQPGETPLDGLRRLGKMMHEEPAAAAAAAASGGAAAGKPRSRPATSTDGGGAGGTGGAGGVDVDGSKGEAAGRGGGAGGGVDGAEVAAGDDVQMKTATGHVAVGAPGGAEGGGGGGGTAGSMAHLSCGERQRLRKQRREQQQVAGGSPTAATMPAVPPPPPPPMQQDRPDNEAEAAGQAVPADPSRGSPEEVGGQEGVEAAGRQQGGSRTSGGDVEMEEAGTGRKEELGEGEAAAAAAAAVAAEPCPGDAPPSPLARQSVAEATAAAAARRRAPAGELSEAAKEARRQFDALTSYANLLLSAGMYDVYNSTREQLLRAAQRVLGVDVVRSLTVDGHRPVGQAATAVKANPKRPAPAGGPEGRGATAGGSGGGEGTVDQPDDGDGDQILAAGGGGSGASVNAAQDGDVDMFEDGDEDDDEGRGGSSGGSRGGSGGGGPLQLQLGYYHDTATGLYGDANTGLWYRYVAREGTGGDEGGDGAVPSGRFELATASEQQRQQQQEQGGLGQRQEVAGAAATG</sequence>
<feature type="compositionally biased region" description="Acidic residues" evidence="1">
    <location>
        <begin position="247"/>
        <end position="267"/>
    </location>
</feature>
<protein>
    <recommendedName>
        <fullName evidence="4">OCRE domain-containing protein</fullName>
    </recommendedName>
</protein>
<feature type="compositionally biased region" description="Pro residues" evidence="1">
    <location>
        <begin position="450"/>
        <end position="459"/>
    </location>
</feature>
<dbReference type="EMBL" id="GL378334">
    <property type="protein sequence ID" value="EFJ49774.1"/>
    <property type="molecule type" value="Genomic_DNA"/>
</dbReference>
<feature type="compositionally biased region" description="Acidic residues" evidence="1">
    <location>
        <begin position="700"/>
        <end position="714"/>
    </location>
</feature>
<reference evidence="2 3" key="1">
    <citation type="journal article" date="2010" name="Science">
        <title>Genomic analysis of organismal complexity in the multicellular green alga Volvox carteri.</title>
        <authorList>
            <person name="Prochnik S.E."/>
            <person name="Umen J."/>
            <person name="Nedelcu A.M."/>
            <person name="Hallmann A."/>
            <person name="Miller S.M."/>
            <person name="Nishii I."/>
            <person name="Ferris P."/>
            <person name="Kuo A."/>
            <person name="Mitros T."/>
            <person name="Fritz-Laylin L.K."/>
            <person name="Hellsten U."/>
            <person name="Chapman J."/>
            <person name="Simakov O."/>
            <person name="Rensing S.A."/>
            <person name="Terry A."/>
            <person name="Pangilinan J."/>
            <person name="Kapitonov V."/>
            <person name="Jurka J."/>
            <person name="Salamov A."/>
            <person name="Shapiro H."/>
            <person name="Schmutz J."/>
            <person name="Grimwood J."/>
            <person name="Lindquist E."/>
            <person name="Lucas S."/>
            <person name="Grigoriev I.V."/>
            <person name="Schmitt R."/>
            <person name="Kirk D."/>
            <person name="Rokhsar D.S."/>
        </authorList>
    </citation>
    <scope>NUCLEOTIDE SEQUENCE [LARGE SCALE GENOMIC DNA]</scope>
    <source>
        <strain evidence="3">f. Nagariensis / Eve</strain>
    </source>
</reference>
<feature type="region of interest" description="Disordered" evidence="1">
    <location>
        <begin position="783"/>
        <end position="812"/>
    </location>
</feature>
<dbReference type="InterPro" id="IPR039905">
    <property type="entry name" value="CD2BP2/Lin1"/>
</dbReference>
<proteinExistence type="predicted"/>
<evidence type="ECO:0000313" key="2">
    <source>
        <dbReference type="EMBL" id="EFJ49774.1"/>
    </source>
</evidence>